<dbReference type="InterPro" id="IPR050893">
    <property type="entry name" value="Sugar_PTS"/>
</dbReference>
<dbReference type="PROSITE" id="PS51094">
    <property type="entry name" value="PTS_EIIA_TYPE_2"/>
    <property type="match status" value="1"/>
</dbReference>
<evidence type="ECO:0000259" key="7">
    <source>
        <dbReference type="PROSITE" id="PS51094"/>
    </source>
</evidence>
<comment type="caution">
    <text evidence="8">The sequence shown here is derived from an EMBL/GenBank/DDBJ whole genome shotgun (WGS) entry which is preliminary data.</text>
</comment>
<dbReference type="EC" id="2.7.1.69" evidence="8"/>
<keyword evidence="1" id="KW-0813">Transport</keyword>
<evidence type="ECO:0000256" key="1">
    <source>
        <dbReference type="ARBA" id="ARBA00022448"/>
    </source>
</evidence>
<keyword evidence="5" id="KW-0598">Phosphotransferase system</keyword>
<protein>
    <submittedName>
        <fullName evidence="8">PTS system mannitol-specific IIA component</fullName>
        <ecNumber evidence="8">2.7.1.-</ecNumber>
        <ecNumber evidence="8">2.7.1.69</ecNumber>
    </submittedName>
</protein>
<dbReference type="PANTHER" id="PTHR30181:SF2">
    <property type="entry name" value="PTS SYSTEM MANNITOL-SPECIFIC EIICBA COMPONENT"/>
    <property type="match status" value="1"/>
</dbReference>
<dbReference type="AlphaFoldDB" id="A0A085G6J1"/>
<evidence type="ECO:0000256" key="6">
    <source>
        <dbReference type="ARBA" id="ARBA00022777"/>
    </source>
</evidence>
<dbReference type="OrthoDB" id="1640042at2"/>
<sequence>MNSILHADSILLGAAFSDKFDAIRKAGDVLVASGYVSEKYVELMVKREALTSTYMGNHLAIPHGVDGSESEIIHSGISVIQIPEGVSYGEGTTAYVVIGIAGKDGSHLDILNQIAIACMEEENVEIIRRATNKQQVLEVLGV</sequence>
<evidence type="ECO:0000256" key="3">
    <source>
        <dbReference type="ARBA" id="ARBA00022597"/>
    </source>
</evidence>
<evidence type="ECO:0000313" key="8">
    <source>
        <dbReference type="EMBL" id="KFC79336.1"/>
    </source>
</evidence>
<reference evidence="8 9" key="1">
    <citation type="submission" date="2014-05" db="EMBL/GenBank/DDBJ databases">
        <title>ATOL: Assembling a taxonomically balanced genome-scale reconstruction of the evolutionary history of the Enterobacteriaceae.</title>
        <authorList>
            <person name="Plunkett G.III."/>
            <person name="Neeno-Eckwall E.C."/>
            <person name="Glasner J.D."/>
            <person name="Perna N.T."/>
        </authorList>
    </citation>
    <scope>NUCLEOTIDE SEQUENCE [LARGE SCALE GENOMIC DNA]</scope>
    <source>
        <strain evidence="8 9">ATCC 33852</strain>
    </source>
</reference>
<dbReference type="InterPro" id="IPR016152">
    <property type="entry name" value="PTrfase/Anion_transptr"/>
</dbReference>
<dbReference type="PROSITE" id="PS00372">
    <property type="entry name" value="PTS_EIIA_TYPE_2_HIS"/>
    <property type="match status" value="1"/>
</dbReference>
<gene>
    <name evidence="8" type="ORF">GEAM_3144</name>
</gene>
<dbReference type="GeneID" id="78381525"/>
<dbReference type="RefSeq" id="WP_034793217.1">
    <property type="nucleotide sequence ID" value="NZ_JMPJ01000065.1"/>
</dbReference>
<keyword evidence="6" id="KW-0418">Kinase</keyword>
<evidence type="ECO:0000313" key="9">
    <source>
        <dbReference type="Proteomes" id="UP000028640"/>
    </source>
</evidence>
<keyword evidence="9" id="KW-1185">Reference proteome</keyword>
<evidence type="ECO:0000256" key="5">
    <source>
        <dbReference type="ARBA" id="ARBA00022683"/>
    </source>
</evidence>
<evidence type="ECO:0000256" key="4">
    <source>
        <dbReference type="ARBA" id="ARBA00022679"/>
    </source>
</evidence>
<dbReference type="GO" id="GO:0090563">
    <property type="term" value="F:protein-phosphocysteine-sugar phosphotransferase activity"/>
    <property type="evidence" value="ECO:0007669"/>
    <property type="project" value="TreeGrafter"/>
</dbReference>
<evidence type="ECO:0000256" key="2">
    <source>
        <dbReference type="ARBA" id="ARBA00022553"/>
    </source>
</evidence>
<dbReference type="EC" id="2.7.1.-" evidence="8"/>
<dbReference type="CDD" id="cd00211">
    <property type="entry name" value="PTS_IIA_fru"/>
    <property type="match status" value="1"/>
</dbReference>
<dbReference type="GO" id="GO:0016301">
    <property type="term" value="F:kinase activity"/>
    <property type="evidence" value="ECO:0007669"/>
    <property type="project" value="UniProtKB-KW"/>
</dbReference>
<dbReference type="STRING" id="910964.GEAM_3144"/>
<proteinExistence type="predicted"/>
<dbReference type="SUPFAM" id="SSF55804">
    <property type="entry name" value="Phoshotransferase/anion transport protein"/>
    <property type="match status" value="1"/>
</dbReference>
<dbReference type="eggNOG" id="COG4668">
    <property type="taxonomic scope" value="Bacteria"/>
</dbReference>
<feature type="domain" description="PTS EIIA type-2" evidence="7">
    <location>
        <begin position="3"/>
        <end position="142"/>
    </location>
</feature>
<dbReference type="Gene3D" id="3.40.930.10">
    <property type="entry name" value="Mannitol-specific EII, Chain A"/>
    <property type="match status" value="1"/>
</dbReference>
<dbReference type="GO" id="GO:0005886">
    <property type="term" value="C:plasma membrane"/>
    <property type="evidence" value="ECO:0007669"/>
    <property type="project" value="TreeGrafter"/>
</dbReference>
<dbReference type="Proteomes" id="UP000028640">
    <property type="component" value="Unassembled WGS sequence"/>
</dbReference>
<name>A0A085G6J1_EWIA3</name>
<keyword evidence="4 8" id="KW-0808">Transferase</keyword>
<dbReference type="GO" id="GO:0009401">
    <property type="term" value="P:phosphoenolpyruvate-dependent sugar phosphotransferase system"/>
    <property type="evidence" value="ECO:0007669"/>
    <property type="project" value="UniProtKB-KW"/>
</dbReference>
<dbReference type="EMBL" id="JMPJ01000065">
    <property type="protein sequence ID" value="KFC79336.1"/>
    <property type="molecule type" value="Genomic_DNA"/>
</dbReference>
<dbReference type="Pfam" id="PF00359">
    <property type="entry name" value="PTS_EIIA_2"/>
    <property type="match status" value="1"/>
</dbReference>
<dbReference type="InterPro" id="IPR002178">
    <property type="entry name" value="PTS_EIIA_type-2_dom"/>
</dbReference>
<organism evidence="8 9">
    <name type="scientific">Ewingella americana (strain ATCC 33852 / DSM 4580 / CCUG 14506 / JCM 5911 / LMG 7869 / NCTC 12157 / CDC 1468-78)</name>
    <dbReference type="NCBI Taxonomy" id="910964"/>
    <lineage>
        <taxon>Bacteria</taxon>
        <taxon>Pseudomonadati</taxon>
        <taxon>Pseudomonadota</taxon>
        <taxon>Gammaproteobacteria</taxon>
        <taxon>Enterobacterales</taxon>
        <taxon>Yersiniaceae</taxon>
        <taxon>Ewingella</taxon>
    </lineage>
</organism>
<accession>A0A085G6J1</accession>
<keyword evidence="3" id="KW-0762">Sugar transport</keyword>
<dbReference type="PANTHER" id="PTHR30181">
    <property type="entry name" value="MANNITOL PERMEASE IIC COMPONENT"/>
    <property type="match status" value="1"/>
</dbReference>
<keyword evidence="2" id="KW-0597">Phosphoprotein</keyword>